<feature type="non-terminal residue" evidence="2">
    <location>
        <position position="274"/>
    </location>
</feature>
<organism evidence="2 3">
    <name type="scientific">Iphiclides podalirius</name>
    <name type="common">scarce swallowtail</name>
    <dbReference type="NCBI Taxonomy" id="110791"/>
    <lineage>
        <taxon>Eukaryota</taxon>
        <taxon>Metazoa</taxon>
        <taxon>Ecdysozoa</taxon>
        <taxon>Arthropoda</taxon>
        <taxon>Hexapoda</taxon>
        <taxon>Insecta</taxon>
        <taxon>Pterygota</taxon>
        <taxon>Neoptera</taxon>
        <taxon>Endopterygota</taxon>
        <taxon>Lepidoptera</taxon>
        <taxon>Glossata</taxon>
        <taxon>Ditrysia</taxon>
        <taxon>Papilionoidea</taxon>
        <taxon>Papilionidae</taxon>
        <taxon>Papilioninae</taxon>
        <taxon>Iphiclides</taxon>
    </lineage>
</organism>
<reference evidence="2" key="1">
    <citation type="submission" date="2022-03" db="EMBL/GenBank/DDBJ databases">
        <authorList>
            <person name="Martin H S."/>
        </authorList>
    </citation>
    <scope>NUCLEOTIDE SEQUENCE</scope>
</reference>
<evidence type="ECO:0000313" key="3">
    <source>
        <dbReference type="Proteomes" id="UP000837857"/>
    </source>
</evidence>
<evidence type="ECO:0000256" key="1">
    <source>
        <dbReference type="SAM" id="MobiDB-lite"/>
    </source>
</evidence>
<sequence length="274" mass="29254">MSHQSEKDEEMAGCSGPSRWCHCACDSVESARRPRLKPSPKSPPSERIAHAADCTLQAASGDARVLHAPMREEPYRIVGDISVFPCVALRPLQALRRTQAPLGLCELAAIAGQRPRGALGPLCSLCPLCPLCPLGPLAGLVAPARPRRSCSAPYLNSSKESSLNKKIRSRESLLFDAVQACAGAEAGRSSVGTYFAAMLFSIACYIFKEAHTTNSDMASLNMHAYCPGALWERLQDAIVVEELTIAERALSPRVALFLVCGGAVRGASPLARPD</sequence>
<dbReference type="EMBL" id="OW152819">
    <property type="protein sequence ID" value="CAH2072929.1"/>
    <property type="molecule type" value="Genomic_DNA"/>
</dbReference>
<proteinExistence type="predicted"/>
<accession>A0ABN8J1K1</accession>
<gene>
    <name evidence="2" type="ORF">IPOD504_LOCUS15401</name>
</gene>
<name>A0ABN8J1K1_9NEOP</name>
<protein>
    <submittedName>
        <fullName evidence="2">Uncharacterized protein</fullName>
    </submittedName>
</protein>
<feature type="region of interest" description="Disordered" evidence="1">
    <location>
        <begin position="1"/>
        <end position="20"/>
    </location>
</feature>
<dbReference type="Proteomes" id="UP000837857">
    <property type="component" value="Chromosome 7"/>
</dbReference>
<keyword evidence="3" id="KW-1185">Reference proteome</keyword>
<evidence type="ECO:0000313" key="2">
    <source>
        <dbReference type="EMBL" id="CAH2072929.1"/>
    </source>
</evidence>